<evidence type="ECO:0000313" key="9">
    <source>
        <dbReference type="Proteomes" id="UP001208682"/>
    </source>
</evidence>
<dbReference type="RefSeq" id="WP_004825271.1">
    <property type="nucleotide sequence ID" value="NZ_JAPAIP010000027.1"/>
</dbReference>
<protein>
    <recommendedName>
        <fullName evidence="1">site-specific DNA-methyltransferase (adenine-specific)</fullName>
        <ecNumber evidence="1">2.1.1.72</ecNumber>
    </recommendedName>
</protein>
<evidence type="ECO:0000259" key="7">
    <source>
        <dbReference type="Pfam" id="PF02384"/>
    </source>
</evidence>
<evidence type="ECO:0000313" key="8">
    <source>
        <dbReference type="EMBL" id="MCW1077148.1"/>
    </source>
</evidence>
<evidence type="ECO:0000256" key="2">
    <source>
        <dbReference type="ARBA" id="ARBA00022603"/>
    </source>
</evidence>
<evidence type="ECO:0000256" key="3">
    <source>
        <dbReference type="ARBA" id="ARBA00022679"/>
    </source>
</evidence>
<keyword evidence="2 8" id="KW-0489">Methyltransferase</keyword>
<dbReference type="GO" id="GO:0009007">
    <property type="term" value="F:site-specific DNA-methyltransferase (adenine-specific) activity"/>
    <property type="evidence" value="ECO:0007669"/>
    <property type="project" value="UniProtKB-EC"/>
</dbReference>
<feature type="domain" description="DNA methylase adenine-specific" evidence="7">
    <location>
        <begin position="2"/>
        <end position="106"/>
    </location>
</feature>
<keyword evidence="4" id="KW-0949">S-adenosyl-L-methionine</keyword>
<dbReference type="InterPro" id="IPR003356">
    <property type="entry name" value="DNA_methylase_A-5"/>
</dbReference>
<gene>
    <name evidence="8" type="ORF">OJ589_08330</name>
</gene>
<dbReference type="EC" id="2.1.1.72" evidence="1"/>
<dbReference type="InterPro" id="IPR029063">
    <property type="entry name" value="SAM-dependent_MTases_sf"/>
</dbReference>
<feature type="domain" description="DNA methylase adenine-specific" evidence="7">
    <location>
        <begin position="129"/>
        <end position="228"/>
    </location>
</feature>
<dbReference type="GO" id="GO:0009307">
    <property type="term" value="P:DNA restriction-modification system"/>
    <property type="evidence" value="ECO:0007669"/>
    <property type="project" value="UniProtKB-KW"/>
</dbReference>
<evidence type="ECO:0000256" key="1">
    <source>
        <dbReference type="ARBA" id="ARBA00011900"/>
    </source>
</evidence>
<dbReference type="Pfam" id="PF02384">
    <property type="entry name" value="N6_Mtase"/>
    <property type="match status" value="2"/>
</dbReference>
<dbReference type="GO" id="GO:0032259">
    <property type="term" value="P:methylation"/>
    <property type="evidence" value="ECO:0007669"/>
    <property type="project" value="UniProtKB-KW"/>
</dbReference>
<dbReference type="PANTHER" id="PTHR42933">
    <property type="entry name" value="SLR6095 PROTEIN"/>
    <property type="match status" value="1"/>
</dbReference>
<name>A0ABD4U5D9_STRAP</name>
<dbReference type="Proteomes" id="UP001208682">
    <property type="component" value="Unassembled WGS sequence"/>
</dbReference>
<keyword evidence="3" id="KW-0808">Transferase</keyword>
<dbReference type="AlphaFoldDB" id="A0ABD4U5D9"/>
<sequence>MKILDHCAGSGAFLVKAMANMIKEVGGVNTKEAEDIKQNKLYGIEFDREIFALACANMLIHKDGKTNLEQFDTREKEACKWIKSKNITKVLMNPPYERKYGCKKIVTNVLDNVPAGIKCAFILPDKKLEKDRMHSLLKKHTLDMIIKLPEKLFDAGVTTSVFVFETGKPQKDKKIFACYMEDDGLERVKNQGRHDIKNKWKEIEKYWLEVARTKVDTKYNTHQWIDSKEYLSYQKPQKPFEIYEEDFKKTIIDFILFEEKIDVKEFNEKLLNQVLYKSEYKDGKLMLDVGGENEENKD</sequence>
<proteinExistence type="predicted"/>
<evidence type="ECO:0000256" key="4">
    <source>
        <dbReference type="ARBA" id="ARBA00022691"/>
    </source>
</evidence>
<reference evidence="8 9" key="1">
    <citation type="submission" date="2022-10" db="EMBL/GenBank/DDBJ databases">
        <title>Comparative genomic study of S. anginosus.</title>
        <authorList>
            <person name="Prasad A."/>
            <person name="Ene A."/>
            <person name="Jablonska S."/>
            <person name="Du J."/>
            <person name="Wolfe A.J."/>
            <person name="Putonti C."/>
        </authorList>
    </citation>
    <scope>NUCLEOTIDE SEQUENCE [LARGE SCALE GENOMIC DNA]</scope>
    <source>
        <strain evidence="8 9">UMB1339</strain>
    </source>
</reference>
<dbReference type="InterPro" id="IPR051537">
    <property type="entry name" value="DNA_Adenine_Mtase"/>
</dbReference>
<dbReference type="Gene3D" id="3.40.50.150">
    <property type="entry name" value="Vaccinia Virus protein VP39"/>
    <property type="match status" value="1"/>
</dbReference>
<keyword evidence="5" id="KW-0680">Restriction system</keyword>
<dbReference type="PANTHER" id="PTHR42933:SF3">
    <property type="entry name" value="TYPE I RESTRICTION ENZYME MJAVIII METHYLASE SUBUNIT"/>
    <property type="match status" value="1"/>
</dbReference>
<accession>A0ABD4U5D9</accession>
<evidence type="ECO:0000256" key="5">
    <source>
        <dbReference type="ARBA" id="ARBA00022747"/>
    </source>
</evidence>
<comment type="caution">
    <text evidence="8">The sequence shown here is derived from an EMBL/GenBank/DDBJ whole genome shotgun (WGS) entry which is preliminary data.</text>
</comment>
<comment type="catalytic activity">
    <reaction evidence="6">
        <text>a 2'-deoxyadenosine in DNA + S-adenosyl-L-methionine = an N(6)-methyl-2'-deoxyadenosine in DNA + S-adenosyl-L-homocysteine + H(+)</text>
        <dbReference type="Rhea" id="RHEA:15197"/>
        <dbReference type="Rhea" id="RHEA-COMP:12418"/>
        <dbReference type="Rhea" id="RHEA-COMP:12419"/>
        <dbReference type="ChEBI" id="CHEBI:15378"/>
        <dbReference type="ChEBI" id="CHEBI:57856"/>
        <dbReference type="ChEBI" id="CHEBI:59789"/>
        <dbReference type="ChEBI" id="CHEBI:90615"/>
        <dbReference type="ChEBI" id="CHEBI:90616"/>
        <dbReference type="EC" id="2.1.1.72"/>
    </reaction>
</comment>
<evidence type="ECO:0000256" key="6">
    <source>
        <dbReference type="ARBA" id="ARBA00047942"/>
    </source>
</evidence>
<dbReference type="SUPFAM" id="SSF53335">
    <property type="entry name" value="S-adenosyl-L-methionine-dependent methyltransferases"/>
    <property type="match status" value="1"/>
</dbReference>
<dbReference type="EMBL" id="JAPAIP010000027">
    <property type="protein sequence ID" value="MCW1077148.1"/>
    <property type="molecule type" value="Genomic_DNA"/>
</dbReference>
<organism evidence="8 9">
    <name type="scientific">Streptococcus anginosus</name>
    <dbReference type="NCBI Taxonomy" id="1328"/>
    <lineage>
        <taxon>Bacteria</taxon>
        <taxon>Bacillati</taxon>
        <taxon>Bacillota</taxon>
        <taxon>Bacilli</taxon>
        <taxon>Lactobacillales</taxon>
        <taxon>Streptococcaceae</taxon>
        <taxon>Streptococcus</taxon>
        <taxon>Streptococcus anginosus group</taxon>
    </lineage>
</organism>